<evidence type="ECO:0000259" key="3">
    <source>
        <dbReference type="Pfam" id="PF01551"/>
    </source>
</evidence>
<dbReference type="GO" id="GO:0004222">
    <property type="term" value="F:metalloendopeptidase activity"/>
    <property type="evidence" value="ECO:0007669"/>
    <property type="project" value="TreeGrafter"/>
</dbReference>
<dbReference type="AlphaFoldDB" id="A0A833LVX3"/>
<evidence type="ECO:0000313" key="4">
    <source>
        <dbReference type="EMBL" id="KAB2930484.1"/>
    </source>
</evidence>
<protein>
    <submittedName>
        <fullName evidence="4">M23 family metallopeptidase</fullName>
    </submittedName>
</protein>
<dbReference type="CDD" id="cd12797">
    <property type="entry name" value="M23_peptidase"/>
    <property type="match status" value="1"/>
</dbReference>
<evidence type="ECO:0000256" key="1">
    <source>
        <dbReference type="ARBA" id="ARBA00022729"/>
    </source>
</evidence>
<comment type="caution">
    <text evidence="4">The sequence shown here is derived from an EMBL/GenBank/DDBJ whole genome shotgun (WGS) entry which is preliminary data.</text>
</comment>
<gene>
    <name evidence="4" type="ORF">F9K24_16645</name>
</gene>
<evidence type="ECO:0000256" key="2">
    <source>
        <dbReference type="SAM" id="SignalP"/>
    </source>
</evidence>
<dbReference type="PANTHER" id="PTHR21666">
    <property type="entry name" value="PEPTIDASE-RELATED"/>
    <property type="match status" value="1"/>
</dbReference>
<organism evidence="4 5">
    <name type="scientific">Leptonema illini</name>
    <dbReference type="NCBI Taxonomy" id="183"/>
    <lineage>
        <taxon>Bacteria</taxon>
        <taxon>Pseudomonadati</taxon>
        <taxon>Spirochaetota</taxon>
        <taxon>Spirochaetia</taxon>
        <taxon>Leptospirales</taxon>
        <taxon>Leptospiraceae</taxon>
        <taxon>Leptonema</taxon>
    </lineage>
</organism>
<sequence>MKRFFLASAFFGAVMMAIPALEAVTGARITVTVDNKHIQTYRGRIGRWVKPDGDSIQKLAREFGTTPTEILIINDNTFSRSDFVFIPMGEEFYQSLLKKGFGRRILQIDPRRLTWPAETPEYTSRFGRRFSEMHMGLDVAAPIGTPVLAADDGEVTGSSWMGGLGKAVVITHADGKKTVYAHNNDLLLKVGERVNRGQIIAFSGSTGRSTGPHIHFEVRYQDVALNPEDFLPYGYHQSEIIVREDATGIAVTETLPDIRASSSLPPRTNAF</sequence>
<feature type="chain" id="PRO_5032641080" evidence="2">
    <location>
        <begin position="23"/>
        <end position="271"/>
    </location>
</feature>
<dbReference type="EMBL" id="WBUI01000020">
    <property type="protein sequence ID" value="KAB2930484.1"/>
    <property type="molecule type" value="Genomic_DNA"/>
</dbReference>
<dbReference type="InterPro" id="IPR011055">
    <property type="entry name" value="Dup_hybrid_motif"/>
</dbReference>
<name>A0A833LVX3_9LEPT</name>
<dbReference type="Proteomes" id="UP000460298">
    <property type="component" value="Unassembled WGS sequence"/>
</dbReference>
<reference evidence="4 5" key="1">
    <citation type="submission" date="2019-10" db="EMBL/GenBank/DDBJ databases">
        <title>Extracellular Electron Transfer in a Candidatus Methanoperedens spp. Enrichment Culture.</title>
        <authorList>
            <person name="Berger S."/>
            <person name="Rangel Shaw D."/>
            <person name="Berben T."/>
            <person name="In 'T Zandt M."/>
            <person name="Frank J."/>
            <person name="Reimann J."/>
            <person name="Jetten M.S.M."/>
            <person name="Welte C.U."/>
        </authorList>
    </citation>
    <scope>NUCLEOTIDE SEQUENCE [LARGE SCALE GENOMIC DNA]</scope>
    <source>
        <strain evidence="4">SB12</strain>
    </source>
</reference>
<dbReference type="Pfam" id="PF01551">
    <property type="entry name" value="Peptidase_M23"/>
    <property type="match status" value="1"/>
</dbReference>
<dbReference type="SUPFAM" id="SSF51261">
    <property type="entry name" value="Duplicated hybrid motif"/>
    <property type="match status" value="1"/>
</dbReference>
<accession>A0A833LVX3</accession>
<dbReference type="InterPro" id="IPR016047">
    <property type="entry name" value="M23ase_b-sheet_dom"/>
</dbReference>
<keyword evidence="1 2" id="KW-0732">Signal</keyword>
<dbReference type="InterPro" id="IPR050570">
    <property type="entry name" value="Cell_wall_metabolism_enzyme"/>
</dbReference>
<dbReference type="Gene3D" id="2.70.70.10">
    <property type="entry name" value="Glucose Permease (Domain IIA)"/>
    <property type="match status" value="1"/>
</dbReference>
<feature type="domain" description="M23ase beta-sheet core" evidence="3">
    <location>
        <begin position="133"/>
        <end position="227"/>
    </location>
</feature>
<proteinExistence type="predicted"/>
<dbReference type="PANTHER" id="PTHR21666:SF289">
    <property type="entry name" value="L-ALA--D-GLU ENDOPEPTIDASE"/>
    <property type="match status" value="1"/>
</dbReference>
<evidence type="ECO:0000313" key="5">
    <source>
        <dbReference type="Proteomes" id="UP000460298"/>
    </source>
</evidence>
<feature type="signal peptide" evidence="2">
    <location>
        <begin position="1"/>
        <end position="22"/>
    </location>
</feature>